<comment type="caution">
    <text evidence="1">The sequence shown here is derived from an EMBL/GenBank/DDBJ whole genome shotgun (WGS) entry which is preliminary data.</text>
</comment>
<keyword evidence="2" id="KW-1185">Reference proteome</keyword>
<evidence type="ECO:0000313" key="2">
    <source>
        <dbReference type="Proteomes" id="UP000070533"/>
    </source>
</evidence>
<proteinExistence type="predicted"/>
<dbReference type="PATRIC" id="fig|28128.5.peg.2519"/>
<dbReference type="EMBL" id="LRQG01000222">
    <property type="protein sequence ID" value="KXA33378.1"/>
    <property type="molecule type" value="Genomic_DNA"/>
</dbReference>
<name>A0A133PVI1_9BACT</name>
<evidence type="ECO:0000313" key="1">
    <source>
        <dbReference type="EMBL" id="KXA33378.1"/>
    </source>
</evidence>
<sequence length="72" mass="8458">MKAELPVKGIFKDKNNQTKLISGLKFSKTRIFGSLFLIKNFDRKVITISNVRWEFPPSHRHQRMSKRIVGDQ</sequence>
<gene>
    <name evidence="1" type="ORF">HMPREF3226_02445</name>
</gene>
<reference evidence="2" key="1">
    <citation type="submission" date="2016-01" db="EMBL/GenBank/DDBJ databases">
        <authorList>
            <person name="Mitreva M."/>
            <person name="Pepin K.H."/>
            <person name="Mihindukulasuriya K.A."/>
            <person name="Fulton R."/>
            <person name="Fronick C."/>
            <person name="O'Laughlin M."/>
            <person name="Miner T."/>
            <person name="Herter B."/>
            <person name="Rosa B.A."/>
            <person name="Cordes M."/>
            <person name="Tomlinson C."/>
            <person name="Wollam A."/>
            <person name="Palsikar V.B."/>
            <person name="Mardis E.R."/>
            <person name="Wilson R.K."/>
        </authorList>
    </citation>
    <scope>NUCLEOTIDE SEQUENCE [LARGE SCALE GENOMIC DNA]</scope>
    <source>
        <strain evidence="2">MJR7716</strain>
    </source>
</reference>
<accession>A0A133PVI1</accession>
<dbReference type="Proteomes" id="UP000070533">
    <property type="component" value="Unassembled WGS sequence"/>
</dbReference>
<organism evidence="1 2">
    <name type="scientific">Prevotella corporis</name>
    <dbReference type="NCBI Taxonomy" id="28128"/>
    <lineage>
        <taxon>Bacteria</taxon>
        <taxon>Pseudomonadati</taxon>
        <taxon>Bacteroidota</taxon>
        <taxon>Bacteroidia</taxon>
        <taxon>Bacteroidales</taxon>
        <taxon>Prevotellaceae</taxon>
        <taxon>Prevotella</taxon>
    </lineage>
</organism>
<protein>
    <submittedName>
        <fullName evidence="1">Uncharacterized protein</fullName>
    </submittedName>
</protein>
<dbReference type="AlphaFoldDB" id="A0A133PVI1"/>